<dbReference type="InterPro" id="IPR001173">
    <property type="entry name" value="Glyco_trans_2-like"/>
</dbReference>
<dbReference type="SUPFAM" id="SSF53448">
    <property type="entry name" value="Nucleotide-diphospho-sugar transferases"/>
    <property type="match status" value="1"/>
</dbReference>
<accession>A0ABW3IQ89</accession>
<name>A0ABW3IQ89_9RHOB</name>
<comment type="caution">
    <text evidence="2">The sequence shown here is derived from an EMBL/GenBank/DDBJ whole genome shotgun (WGS) entry which is preliminary data.</text>
</comment>
<dbReference type="EMBL" id="JBHTJT010000013">
    <property type="protein sequence ID" value="MFD0980291.1"/>
    <property type="molecule type" value="Genomic_DNA"/>
</dbReference>
<gene>
    <name evidence="2" type="ORF">ACFQ2S_11575</name>
</gene>
<dbReference type="PANTHER" id="PTHR22916">
    <property type="entry name" value="GLYCOSYLTRANSFERASE"/>
    <property type="match status" value="1"/>
</dbReference>
<feature type="domain" description="Glycosyltransferase 2-like" evidence="1">
    <location>
        <begin position="9"/>
        <end position="139"/>
    </location>
</feature>
<dbReference type="PANTHER" id="PTHR22916:SF56">
    <property type="entry name" value="GLYCOSYL TRANSFERASE"/>
    <property type="match status" value="1"/>
</dbReference>
<reference evidence="3" key="1">
    <citation type="journal article" date="2019" name="Int. J. Syst. Evol. Microbiol.">
        <title>The Global Catalogue of Microorganisms (GCM) 10K type strain sequencing project: providing services to taxonomists for standard genome sequencing and annotation.</title>
        <authorList>
            <consortium name="The Broad Institute Genomics Platform"/>
            <consortium name="The Broad Institute Genome Sequencing Center for Infectious Disease"/>
            <person name="Wu L."/>
            <person name="Ma J."/>
        </authorList>
    </citation>
    <scope>NUCLEOTIDE SEQUENCE [LARGE SCALE GENOMIC DNA]</scope>
    <source>
        <strain evidence="3">CCUG 60524</strain>
    </source>
</reference>
<dbReference type="RefSeq" id="WP_386074608.1">
    <property type="nucleotide sequence ID" value="NZ_JBHTJT010000013.1"/>
</dbReference>
<protein>
    <submittedName>
        <fullName evidence="2">Glycosyltransferase family 2 protein</fullName>
    </submittedName>
</protein>
<dbReference type="Gene3D" id="3.90.550.10">
    <property type="entry name" value="Spore Coat Polysaccharide Biosynthesis Protein SpsA, Chain A"/>
    <property type="match status" value="1"/>
</dbReference>
<sequence>MNQSPRLAIGMPVYNGERFLRHTLESILGQTFRDFVVVICDNASTDATEDICRETAAADDRIRYIRNPENIGAGPNYRKVFRECPPLEFFKWAAHDDPYDPDFLHLCIDELDRDSAAVLCHSQTASIDADGNPFKCWPPRPELSSDDRVARLRNVLEHRDTYCIWGVTRHDVLARTPLLGDFPAHDRPLLAELALHGKLLEIDDVLFFDREHPDRSVRAFDASRPHEAAVWYDPRNRGKLIFPAWRLCGEYARAINRVPMPTGERAACFRELSKWSRDHREEFFEDLRVGAFRLPLVGAGLAKLDERRRVRDWQQRTRRAAKEMLEHCGVGARVILIDQGETDLGEFSDLSTLPLLGEDMAYGGMPATDAEAFEGLERGQENGATYLGVLWNAFWWWEHYFDFTRHIDHSFPCISRSKDLALFRLASKGGQD</sequence>
<evidence type="ECO:0000313" key="2">
    <source>
        <dbReference type="EMBL" id="MFD0980291.1"/>
    </source>
</evidence>
<evidence type="ECO:0000259" key="1">
    <source>
        <dbReference type="Pfam" id="PF00535"/>
    </source>
</evidence>
<keyword evidence="3" id="KW-1185">Reference proteome</keyword>
<dbReference type="Proteomes" id="UP001597108">
    <property type="component" value="Unassembled WGS sequence"/>
</dbReference>
<evidence type="ECO:0000313" key="3">
    <source>
        <dbReference type="Proteomes" id="UP001597108"/>
    </source>
</evidence>
<dbReference type="InterPro" id="IPR029044">
    <property type="entry name" value="Nucleotide-diphossugar_trans"/>
</dbReference>
<organism evidence="2 3">
    <name type="scientific">Tropicimonas aquimaris</name>
    <dbReference type="NCBI Taxonomy" id="914152"/>
    <lineage>
        <taxon>Bacteria</taxon>
        <taxon>Pseudomonadati</taxon>
        <taxon>Pseudomonadota</taxon>
        <taxon>Alphaproteobacteria</taxon>
        <taxon>Rhodobacterales</taxon>
        <taxon>Roseobacteraceae</taxon>
        <taxon>Tropicimonas</taxon>
    </lineage>
</organism>
<proteinExistence type="predicted"/>
<dbReference type="Pfam" id="PF00535">
    <property type="entry name" value="Glycos_transf_2"/>
    <property type="match status" value="1"/>
</dbReference>